<dbReference type="InterPro" id="IPR019028">
    <property type="entry name" value="CBM_49"/>
</dbReference>
<dbReference type="GO" id="GO:0030247">
    <property type="term" value="F:polysaccharide binding"/>
    <property type="evidence" value="ECO:0007669"/>
    <property type="project" value="InterPro"/>
</dbReference>
<evidence type="ECO:0000256" key="1">
    <source>
        <dbReference type="SAM" id="SignalP"/>
    </source>
</evidence>
<keyword evidence="4" id="KW-1185">Reference proteome</keyword>
<dbReference type="PANTHER" id="PTHR33239">
    <property type="entry name" value="CELLULOSE-BINDING DOMAIN-CONTAINING PROTEIN-RELATED"/>
    <property type="match status" value="1"/>
</dbReference>
<dbReference type="GO" id="GO:0005201">
    <property type="term" value="F:extracellular matrix structural constituent"/>
    <property type="evidence" value="ECO:0007669"/>
    <property type="project" value="TreeGrafter"/>
</dbReference>
<accession>A0A152A9U3</accession>
<keyword evidence="1" id="KW-0732">Signal</keyword>
<dbReference type="SMART" id="SM01063">
    <property type="entry name" value="CBM49"/>
    <property type="match status" value="1"/>
</dbReference>
<name>A0A152A9U3_TIELA</name>
<gene>
    <name evidence="3" type="ORF">DLAC_00480</name>
</gene>
<reference evidence="3 4" key="1">
    <citation type="submission" date="2015-12" db="EMBL/GenBank/DDBJ databases">
        <title>Dictyostelia acquired genes for synthesis and detection of signals that induce cell-type specialization by lateral gene transfer from prokaryotes.</title>
        <authorList>
            <person name="Gloeckner G."/>
            <person name="Schaap P."/>
        </authorList>
    </citation>
    <scope>NUCLEOTIDE SEQUENCE [LARGE SCALE GENOMIC DNA]</scope>
    <source>
        <strain evidence="3 4">TK</strain>
    </source>
</reference>
<dbReference type="FunCoup" id="A0A152A9U3">
    <property type="interactions" value="577"/>
</dbReference>
<sequence length="154" mass="17329">MKFALVFVATILLTTAIVSANNGNDGVQCGNQRCGNDQVCHIRNGDCNCVSDHQVEASLRFNRIGSWTRDGRQYTQFDVTITNHSNRNIRQINIRTDETFTLRSQNDLWNMVRQGDNLSLPSTQTINSGASYTFGFIIVGTQQPNLRIRSIVFN</sequence>
<organism evidence="3 4">
    <name type="scientific">Tieghemostelium lacteum</name>
    <name type="common">Slime mold</name>
    <name type="synonym">Dictyostelium lacteum</name>
    <dbReference type="NCBI Taxonomy" id="361077"/>
    <lineage>
        <taxon>Eukaryota</taxon>
        <taxon>Amoebozoa</taxon>
        <taxon>Evosea</taxon>
        <taxon>Eumycetozoa</taxon>
        <taxon>Dictyostelia</taxon>
        <taxon>Dictyosteliales</taxon>
        <taxon>Raperosteliaceae</taxon>
        <taxon>Tieghemostelium</taxon>
    </lineage>
</organism>
<dbReference type="Gene3D" id="2.60.40.290">
    <property type="match status" value="1"/>
</dbReference>
<dbReference type="InterPro" id="IPR012291">
    <property type="entry name" value="CBM2_carb-bd_dom_sf"/>
</dbReference>
<dbReference type="OMA" id="RQINIRT"/>
<dbReference type="GO" id="GO:0004553">
    <property type="term" value="F:hydrolase activity, hydrolyzing O-glycosyl compounds"/>
    <property type="evidence" value="ECO:0007669"/>
    <property type="project" value="InterPro"/>
</dbReference>
<comment type="caution">
    <text evidence="3">The sequence shown here is derived from an EMBL/GenBank/DDBJ whole genome shotgun (WGS) entry which is preliminary data.</text>
</comment>
<protein>
    <submittedName>
        <fullName evidence="3">Cellulose-binding domain-containing protein</fullName>
    </submittedName>
</protein>
<dbReference type="GO" id="GO:0031012">
    <property type="term" value="C:extracellular matrix"/>
    <property type="evidence" value="ECO:0007669"/>
    <property type="project" value="TreeGrafter"/>
</dbReference>
<dbReference type="InterPro" id="IPR052879">
    <property type="entry name" value="Dd_Spore_Germination_Stalk"/>
</dbReference>
<dbReference type="AlphaFoldDB" id="A0A152A9U3"/>
<dbReference type="GO" id="GO:0030198">
    <property type="term" value="P:extracellular matrix organization"/>
    <property type="evidence" value="ECO:0007669"/>
    <property type="project" value="TreeGrafter"/>
</dbReference>
<feature type="domain" description="Carbohydrate binding" evidence="2">
    <location>
        <begin position="57"/>
        <end position="141"/>
    </location>
</feature>
<dbReference type="InParanoid" id="A0A152A9U3"/>
<dbReference type="Pfam" id="PF09478">
    <property type="entry name" value="CBM49"/>
    <property type="match status" value="1"/>
</dbReference>
<feature type="signal peptide" evidence="1">
    <location>
        <begin position="1"/>
        <end position="20"/>
    </location>
</feature>
<dbReference type="OrthoDB" id="19156at2759"/>
<evidence type="ECO:0000313" key="3">
    <source>
        <dbReference type="EMBL" id="KYR02993.1"/>
    </source>
</evidence>
<feature type="chain" id="PRO_5007593820" evidence="1">
    <location>
        <begin position="21"/>
        <end position="154"/>
    </location>
</feature>
<dbReference type="Proteomes" id="UP000076078">
    <property type="component" value="Unassembled WGS sequence"/>
</dbReference>
<evidence type="ECO:0000259" key="2">
    <source>
        <dbReference type="SMART" id="SM01063"/>
    </source>
</evidence>
<proteinExistence type="predicted"/>
<evidence type="ECO:0000313" key="4">
    <source>
        <dbReference type="Proteomes" id="UP000076078"/>
    </source>
</evidence>
<dbReference type="EMBL" id="LODT01000001">
    <property type="protein sequence ID" value="KYR02993.1"/>
    <property type="molecule type" value="Genomic_DNA"/>
</dbReference>